<evidence type="ECO:0000256" key="5">
    <source>
        <dbReference type="ARBA" id="ARBA00022833"/>
    </source>
</evidence>
<reference evidence="16" key="1">
    <citation type="submission" date="2023-05" db="EMBL/GenBank/DDBJ databases">
        <authorList>
            <person name="Nardi F."/>
            <person name="Carapelli A."/>
            <person name="Cucini C."/>
        </authorList>
    </citation>
    <scope>NUCLEOTIDE SEQUENCE</scope>
    <source>
        <strain evidence="16">DMR45628</strain>
        <tissue evidence="16">Testes</tissue>
    </source>
</reference>
<evidence type="ECO:0000256" key="1">
    <source>
        <dbReference type="ARBA" id="ARBA00001954"/>
    </source>
</evidence>
<keyword evidence="4" id="KW-0479">Metal-binding</keyword>
<dbReference type="SUPFAM" id="SSF51197">
    <property type="entry name" value="Clavaminate synthase-like"/>
    <property type="match status" value="1"/>
</dbReference>
<dbReference type="PROSITE" id="PS50005">
    <property type="entry name" value="TPR"/>
    <property type="match status" value="1"/>
</dbReference>
<dbReference type="Pfam" id="PF13432">
    <property type="entry name" value="TPR_16"/>
    <property type="match status" value="1"/>
</dbReference>
<evidence type="ECO:0000313" key="16">
    <source>
        <dbReference type="EMBL" id="KAK9746030.1"/>
    </source>
</evidence>
<dbReference type="EMBL" id="JASPKY010000043">
    <property type="protein sequence ID" value="KAK9746030.1"/>
    <property type="molecule type" value="Genomic_DNA"/>
</dbReference>
<dbReference type="Pfam" id="PF21322">
    <property type="entry name" value="KDM6_C-hel"/>
    <property type="match status" value="1"/>
</dbReference>
<accession>A0AAW1MI03</accession>
<evidence type="ECO:0000256" key="3">
    <source>
        <dbReference type="ARBA" id="ARBA00022553"/>
    </source>
</evidence>
<dbReference type="SUPFAM" id="SSF48452">
    <property type="entry name" value="TPR-like"/>
    <property type="match status" value="1"/>
</dbReference>
<dbReference type="Proteomes" id="UP001458880">
    <property type="component" value="Unassembled WGS sequence"/>
</dbReference>
<dbReference type="FunFam" id="2.10.110.20:FF:000002">
    <property type="entry name" value="lysine-specific demethylase 6A isoform X2"/>
    <property type="match status" value="1"/>
</dbReference>
<dbReference type="FunFam" id="1.20.58.1370:FF:000001">
    <property type="entry name" value="lysine-specific demethylase 6A isoform X2"/>
    <property type="match status" value="1"/>
</dbReference>
<evidence type="ECO:0000256" key="2">
    <source>
        <dbReference type="ARBA" id="ARBA00004123"/>
    </source>
</evidence>
<dbReference type="SMART" id="SM00028">
    <property type="entry name" value="TPR"/>
    <property type="match status" value="5"/>
</dbReference>
<dbReference type="InterPro" id="IPR051630">
    <property type="entry name" value="Corepressor-Demethylase"/>
</dbReference>
<feature type="region of interest" description="Disordered" evidence="14">
    <location>
        <begin position="494"/>
        <end position="526"/>
    </location>
</feature>
<proteinExistence type="inferred from homology"/>
<dbReference type="Pfam" id="PF02373">
    <property type="entry name" value="JmjC"/>
    <property type="match status" value="1"/>
</dbReference>
<evidence type="ECO:0000256" key="12">
    <source>
        <dbReference type="PROSITE-ProRule" id="PRU00339"/>
    </source>
</evidence>
<dbReference type="InterPro" id="IPR019734">
    <property type="entry name" value="TPR_rpt"/>
</dbReference>
<feature type="compositionally biased region" description="Low complexity" evidence="14">
    <location>
        <begin position="361"/>
        <end position="378"/>
    </location>
</feature>
<evidence type="ECO:0000313" key="17">
    <source>
        <dbReference type="Proteomes" id="UP001458880"/>
    </source>
</evidence>
<feature type="coiled-coil region" evidence="13">
    <location>
        <begin position="439"/>
        <end position="484"/>
    </location>
</feature>
<dbReference type="Gene3D" id="2.60.120.650">
    <property type="entry name" value="Cupin"/>
    <property type="match status" value="1"/>
</dbReference>
<keyword evidence="7" id="KW-0223">Dioxygenase</keyword>
<keyword evidence="9" id="KW-0408">Iron</keyword>
<feature type="compositionally biased region" description="Pro residues" evidence="14">
    <location>
        <begin position="422"/>
        <end position="434"/>
    </location>
</feature>
<dbReference type="InterPro" id="IPR003347">
    <property type="entry name" value="JmjC_dom"/>
</dbReference>
<dbReference type="EMBL" id="JASPKY010000043">
    <property type="protein sequence ID" value="KAK9746029.1"/>
    <property type="molecule type" value="Genomic_DNA"/>
</dbReference>
<dbReference type="GO" id="GO:0071558">
    <property type="term" value="F:histone H3K27me2/H3K27me3 demethylase activity"/>
    <property type="evidence" value="ECO:0007669"/>
    <property type="project" value="TreeGrafter"/>
</dbReference>
<feature type="domain" description="JmjC" evidence="15">
    <location>
        <begin position="875"/>
        <end position="1128"/>
    </location>
</feature>
<dbReference type="SMART" id="SM00558">
    <property type="entry name" value="JmjC"/>
    <property type="match status" value="1"/>
</dbReference>
<dbReference type="GO" id="GO:0044666">
    <property type="term" value="C:MLL3/4 complex"/>
    <property type="evidence" value="ECO:0007669"/>
    <property type="project" value="TreeGrafter"/>
</dbReference>
<dbReference type="PANTHER" id="PTHR14017">
    <property type="entry name" value="LYSINE-SPECIFIC DEMETHYLASE"/>
    <property type="match status" value="1"/>
</dbReference>
<dbReference type="InterPro" id="IPR011990">
    <property type="entry name" value="TPR-like_helical_dom_sf"/>
</dbReference>
<keyword evidence="3" id="KW-0597">Phosphoprotein</keyword>
<dbReference type="Gene3D" id="1.25.40.10">
    <property type="entry name" value="Tetratricopeptide repeat domain"/>
    <property type="match status" value="2"/>
</dbReference>
<comment type="cofactor">
    <cofactor evidence="1">
        <name>Fe(2+)</name>
        <dbReference type="ChEBI" id="CHEBI:29033"/>
    </cofactor>
</comment>
<keyword evidence="6" id="KW-0156">Chromatin regulator</keyword>
<keyword evidence="10" id="KW-0539">Nucleus</keyword>
<dbReference type="Pfam" id="PF21326">
    <property type="entry name" value="KDM6_GATAL"/>
    <property type="match status" value="1"/>
</dbReference>
<feature type="region of interest" description="Disordered" evidence="14">
    <location>
        <begin position="817"/>
        <end position="855"/>
    </location>
</feature>
<keyword evidence="8" id="KW-0560">Oxidoreductase</keyword>
<keyword evidence="12" id="KW-0802">TPR repeat</keyword>
<feature type="region of interest" description="Disordered" evidence="14">
    <location>
        <begin position="675"/>
        <end position="696"/>
    </location>
</feature>
<comment type="caution">
    <text evidence="16">The sequence shown here is derived from an EMBL/GenBank/DDBJ whole genome shotgun (WGS) entry which is preliminary data.</text>
</comment>
<evidence type="ECO:0000256" key="8">
    <source>
        <dbReference type="ARBA" id="ARBA00023002"/>
    </source>
</evidence>
<feature type="compositionally biased region" description="Polar residues" evidence="14">
    <location>
        <begin position="595"/>
        <end position="605"/>
    </location>
</feature>
<feature type="compositionally biased region" description="Basic and acidic residues" evidence="14">
    <location>
        <begin position="606"/>
        <end position="619"/>
    </location>
</feature>
<dbReference type="GO" id="GO:0010468">
    <property type="term" value="P:regulation of gene expression"/>
    <property type="evidence" value="ECO:0007669"/>
    <property type="project" value="TreeGrafter"/>
</dbReference>
<evidence type="ECO:0000256" key="4">
    <source>
        <dbReference type="ARBA" id="ARBA00022723"/>
    </source>
</evidence>
<evidence type="ECO:0000256" key="10">
    <source>
        <dbReference type="ARBA" id="ARBA00023242"/>
    </source>
</evidence>
<dbReference type="AlphaFoldDB" id="A0AAW1MI03"/>
<evidence type="ECO:0000256" key="11">
    <source>
        <dbReference type="ARBA" id="ARBA00034483"/>
    </source>
</evidence>
<comment type="similarity">
    <text evidence="11">Belongs to the UTX family.</text>
</comment>
<sequence length="1128" mass="126044">MLVTVTSLSAELGSKRVARASTLDGSLLDVGQDELLSEESSEDEPVADEGNASQYRAVKAFQQLLYVSPGFQRANEVHLRLGLMFKVTQEYESALKHLQLALVDNSPCTADKNAIKFHVAHVFELQGKIKIAKERYEILLRDKAIANTLRADIYRQLGWLYHCSDALGEKNTRISIAIQCLQQAIQADPFSGQTLYLLGRCYASIGKVHDAFISYRNSVEKSEGNADTWCSIGVLYQQQSQPMDALQAYICAVQLDKSHSAAWANLGILYETCGQARDAYACYLNSSRGLGSRSLVEEPAITSKSTRLVLPSTGMNPNLTQRINFLQTHLSNGPMPSITNTRRTLLSIEEAWNLPISAEMSSRQQQQNSQQSRTGSQGFQKTYNQTPQGPPPPYPSPGGPNKRFKTESGEQKPTTTVAAATAPPPPPPPPPQNPPFYLSQQQLQLLQNLQQNVVNLNAQQQSVLQQLQHQYRLMQQHQQQLRNQRQTVASPVTSISSSQVPAFNGTTASQTNGTPTAMPTPKLVQPSLQPPVPTCMSLPNASFNELDVSEEELQDLLSQKGLATTLAENLLKQFGSDEIDIKEESNLESNTLSSGPFSPSNTMHTESGRGDTKDDIKDRIRSPLHDSILTVKNEIPWDMDSYHSEKRPDTEYSINMDAKTILELCKGEGIKGEISNSLISDNAPPPAPPDPPSHKLNHQQLLPPAPSVFLENKKHAFSPQLQEFCLKHPIAVVRGLASALKLDLGLFSTKTLVEANPDHSVEVRTQYQQPSDENWDPQSGRKVWACVSHRSHTTIARYAQYQASSFKESLKEERDKATGTAAYSLSDSDSKDSSNFVRRKNKNPPTVPPSSNVRNCNPQKTLKFGTNVDLSDERKWRPQLQELMKLPAFARVVSAGNMLSHVGHVILGMNTVQLYMKVPGSRTPGHQENNNFCSININIGPGDCEWFAVPDAYWGAICSLYLRKGPAIWFGQYQLAIERYEWNKLQSYKSIVPMLHLSWNLARNIKVSDPKLFAYIKKCLLRTLRQCSMILEFVRHKNVEVKFHGRGKNEASHYCGQCEIEVFNILFIREQEKRHVVHCMECARKQSPNLEGFVCLEEYSMEELTDVYDNFVLHPVITTGAEVYRLPS</sequence>
<dbReference type="GO" id="GO:0031490">
    <property type="term" value="F:chromatin DNA binding"/>
    <property type="evidence" value="ECO:0007669"/>
    <property type="project" value="TreeGrafter"/>
</dbReference>
<dbReference type="GO" id="GO:0000978">
    <property type="term" value="F:RNA polymerase II cis-regulatory region sequence-specific DNA binding"/>
    <property type="evidence" value="ECO:0007669"/>
    <property type="project" value="TreeGrafter"/>
</dbReference>
<evidence type="ECO:0000256" key="9">
    <source>
        <dbReference type="ARBA" id="ARBA00023004"/>
    </source>
</evidence>
<name>A0AAW1MI03_POPJA</name>
<feature type="repeat" description="TPR" evidence="12">
    <location>
        <begin position="226"/>
        <end position="259"/>
    </location>
</feature>
<dbReference type="PANTHER" id="PTHR14017:SF1">
    <property type="entry name" value="LD02225P"/>
    <property type="match status" value="1"/>
</dbReference>
<dbReference type="Gene3D" id="1.20.58.1370">
    <property type="match status" value="1"/>
</dbReference>
<keyword evidence="5" id="KW-0862">Zinc</keyword>
<gene>
    <name evidence="16" type="ORF">QE152_g6494</name>
</gene>
<feature type="region of interest" description="Disordered" evidence="14">
    <location>
        <begin position="586"/>
        <end position="619"/>
    </location>
</feature>
<keyword evidence="13" id="KW-0175">Coiled coil</keyword>
<dbReference type="GO" id="GO:0046872">
    <property type="term" value="F:metal ion binding"/>
    <property type="evidence" value="ECO:0007669"/>
    <property type="project" value="UniProtKB-KW"/>
</dbReference>
<dbReference type="Gene3D" id="2.10.110.20">
    <property type="match status" value="1"/>
</dbReference>
<reference evidence="16 17" key="2">
    <citation type="journal article" date="2024" name="BMC Genomics">
        <title>De novo assembly and annotation of Popillia japonica's genome with initial clues to its potential as an invasive pest.</title>
        <authorList>
            <person name="Cucini C."/>
            <person name="Boschi S."/>
            <person name="Funari R."/>
            <person name="Cardaioli E."/>
            <person name="Iannotti N."/>
            <person name="Marturano G."/>
            <person name="Paoli F."/>
            <person name="Bruttini M."/>
            <person name="Carapelli A."/>
            <person name="Frati F."/>
            <person name="Nardi F."/>
        </authorList>
    </citation>
    <scope>NUCLEOTIDE SEQUENCE [LARGE SCALE GENOMIC DNA]</scope>
    <source>
        <strain evidence="16">DMR45628</strain>
    </source>
</reference>
<organism evidence="16 17">
    <name type="scientific">Popillia japonica</name>
    <name type="common">Japanese beetle</name>
    <dbReference type="NCBI Taxonomy" id="7064"/>
    <lineage>
        <taxon>Eukaryota</taxon>
        <taxon>Metazoa</taxon>
        <taxon>Ecdysozoa</taxon>
        <taxon>Arthropoda</taxon>
        <taxon>Hexapoda</taxon>
        <taxon>Insecta</taxon>
        <taxon>Pterygota</taxon>
        <taxon>Neoptera</taxon>
        <taxon>Endopterygota</taxon>
        <taxon>Coleoptera</taxon>
        <taxon>Polyphaga</taxon>
        <taxon>Scarabaeiformia</taxon>
        <taxon>Scarabaeidae</taxon>
        <taxon>Rutelinae</taxon>
        <taxon>Popillia</taxon>
    </lineage>
</organism>
<protein>
    <submittedName>
        <fullName evidence="16">JmjC domain, hydroxylase</fullName>
    </submittedName>
</protein>
<dbReference type="InterPro" id="IPR048560">
    <property type="entry name" value="KDM6A_B-like_GATAL"/>
</dbReference>
<dbReference type="InterPro" id="IPR048562">
    <property type="entry name" value="KDM6A_B-like_C-hel"/>
</dbReference>
<dbReference type="InterPro" id="IPR046941">
    <property type="entry name" value="KDM6_GATAL_sf"/>
</dbReference>
<feature type="compositionally biased region" description="Pro residues" evidence="14">
    <location>
        <begin position="388"/>
        <end position="398"/>
    </location>
</feature>
<evidence type="ECO:0000256" key="13">
    <source>
        <dbReference type="SAM" id="Coils"/>
    </source>
</evidence>
<evidence type="ECO:0000256" key="6">
    <source>
        <dbReference type="ARBA" id="ARBA00022853"/>
    </source>
</evidence>
<evidence type="ECO:0000256" key="14">
    <source>
        <dbReference type="SAM" id="MobiDB-lite"/>
    </source>
</evidence>
<dbReference type="PROSITE" id="PS51184">
    <property type="entry name" value="JMJC"/>
    <property type="match status" value="1"/>
</dbReference>
<keyword evidence="17" id="KW-1185">Reference proteome</keyword>
<evidence type="ECO:0000256" key="7">
    <source>
        <dbReference type="ARBA" id="ARBA00022964"/>
    </source>
</evidence>
<comment type="subcellular location">
    <subcellularLocation>
        <location evidence="2">Nucleus</location>
    </subcellularLocation>
</comment>
<feature type="region of interest" description="Disordered" evidence="14">
    <location>
        <begin position="359"/>
        <end position="437"/>
    </location>
</feature>
<evidence type="ECO:0000259" key="15">
    <source>
        <dbReference type="PROSITE" id="PS51184"/>
    </source>
</evidence>
<feature type="compositionally biased region" description="Polar residues" evidence="14">
    <location>
        <begin position="494"/>
        <end position="517"/>
    </location>
</feature>